<gene>
    <name evidence="1" type="ORF">SAMN02745753_03500</name>
</gene>
<evidence type="ECO:0000313" key="2">
    <source>
        <dbReference type="Proteomes" id="UP000184517"/>
    </source>
</evidence>
<name>A0A1M5I3M4_9GAMM</name>
<accession>A0A1M5I3M4</accession>
<proteinExistence type="predicted"/>
<dbReference type="RefSeq" id="WP_072840954.1">
    <property type="nucleotide sequence ID" value="NZ_FQVF01000018.1"/>
</dbReference>
<dbReference type="EMBL" id="FQVF01000018">
    <property type="protein sequence ID" value="SHG22915.1"/>
    <property type="molecule type" value="Genomic_DNA"/>
</dbReference>
<keyword evidence="2" id="KW-1185">Reference proteome</keyword>
<evidence type="ECO:0000313" key="1">
    <source>
        <dbReference type="EMBL" id="SHG22915.1"/>
    </source>
</evidence>
<reference evidence="2" key="1">
    <citation type="submission" date="2016-11" db="EMBL/GenBank/DDBJ databases">
        <authorList>
            <person name="Varghese N."/>
            <person name="Submissions S."/>
        </authorList>
    </citation>
    <scope>NUCLEOTIDE SEQUENCE [LARGE SCALE GENOMIC DNA]</scope>
    <source>
        <strain evidence="2">DSM 16579</strain>
    </source>
</reference>
<dbReference type="Proteomes" id="UP000184517">
    <property type="component" value="Unassembled WGS sequence"/>
</dbReference>
<dbReference type="STRING" id="1122206.SAMN02745753_03500"/>
<organism evidence="1 2">
    <name type="scientific">Marinomonas polaris DSM 16579</name>
    <dbReference type="NCBI Taxonomy" id="1122206"/>
    <lineage>
        <taxon>Bacteria</taxon>
        <taxon>Pseudomonadati</taxon>
        <taxon>Pseudomonadota</taxon>
        <taxon>Gammaproteobacteria</taxon>
        <taxon>Oceanospirillales</taxon>
        <taxon>Oceanospirillaceae</taxon>
        <taxon>Marinomonas</taxon>
    </lineage>
</organism>
<sequence>MVDRVLMPKQGEVYVSSKRENIYITDVNIEDNQDYVVFYINEKDKDDLDYLDEDDMLIKEEWERFAWFYQLEKKAP</sequence>
<protein>
    <submittedName>
        <fullName evidence="1">Uncharacterized protein</fullName>
    </submittedName>
</protein>
<dbReference type="AlphaFoldDB" id="A0A1M5I3M4"/>